<accession>A0A928VHX0</accession>
<dbReference type="Pfam" id="PF14552">
    <property type="entry name" value="Tautomerase_2"/>
    <property type="match status" value="1"/>
</dbReference>
<gene>
    <name evidence="1" type="ORF">IQ266_02615</name>
</gene>
<sequence>MPQTKIYGYEAFIARERTLISDTLQACMVEALSYPPEKRFQRFIPLSVENFVHPGDRSEKYLVIEISLFEGRAIDTKKQLIRLIFQKLQAALAIDPNDIEIILYEVPRYNWGVRGVPGDELNLNYQVKV</sequence>
<organism evidence="1 2">
    <name type="scientific">Romeriopsis navalis LEGE 11480</name>
    <dbReference type="NCBI Taxonomy" id="2777977"/>
    <lineage>
        <taxon>Bacteria</taxon>
        <taxon>Bacillati</taxon>
        <taxon>Cyanobacteriota</taxon>
        <taxon>Cyanophyceae</taxon>
        <taxon>Leptolyngbyales</taxon>
        <taxon>Leptolyngbyaceae</taxon>
        <taxon>Romeriopsis</taxon>
        <taxon>Romeriopsis navalis</taxon>
    </lineage>
</organism>
<comment type="caution">
    <text evidence="1">The sequence shown here is derived from an EMBL/GenBank/DDBJ whole genome shotgun (WGS) entry which is preliminary data.</text>
</comment>
<dbReference type="SUPFAM" id="SSF55331">
    <property type="entry name" value="Tautomerase/MIF"/>
    <property type="match status" value="1"/>
</dbReference>
<dbReference type="AlphaFoldDB" id="A0A928VHX0"/>
<protein>
    <submittedName>
        <fullName evidence="1">Tautomerase family protein</fullName>
    </submittedName>
</protein>
<dbReference type="EMBL" id="JADEXQ010000005">
    <property type="protein sequence ID" value="MBE9028650.1"/>
    <property type="molecule type" value="Genomic_DNA"/>
</dbReference>
<keyword evidence="2" id="KW-1185">Reference proteome</keyword>
<dbReference type="Gene3D" id="3.30.429.10">
    <property type="entry name" value="Macrophage Migration Inhibitory Factor"/>
    <property type="match status" value="1"/>
</dbReference>
<dbReference type="RefSeq" id="WP_264323475.1">
    <property type="nucleotide sequence ID" value="NZ_JADEXQ010000005.1"/>
</dbReference>
<proteinExistence type="predicted"/>
<reference evidence="1" key="1">
    <citation type="submission" date="2020-10" db="EMBL/GenBank/DDBJ databases">
        <authorList>
            <person name="Castelo-Branco R."/>
            <person name="Eusebio N."/>
            <person name="Adriana R."/>
            <person name="Vieira A."/>
            <person name="Brugerolle De Fraissinette N."/>
            <person name="Rezende De Castro R."/>
            <person name="Schneider M.P."/>
            <person name="Vasconcelos V."/>
            <person name="Leao P.N."/>
        </authorList>
    </citation>
    <scope>NUCLEOTIDE SEQUENCE</scope>
    <source>
        <strain evidence="1">LEGE 11480</strain>
    </source>
</reference>
<dbReference type="PANTHER" id="PTHR38460">
    <property type="entry name" value="TAUTOMERASE YOLI-RELATED"/>
    <property type="match status" value="1"/>
</dbReference>
<evidence type="ECO:0000313" key="2">
    <source>
        <dbReference type="Proteomes" id="UP000625316"/>
    </source>
</evidence>
<dbReference type="InterPro" id="IPR014347">
    <property type="entry name" value="Tautomerase/MIF_sf"/>
</dbReference>
<dbReference type="Proteomes" id="UP000625316">
    <property type="component" value="Unassembled WGS sequence"/>
</dbReference>
<dbReference type="InterPro" id="IPR037479">
    <property type="entry name" value="Tauto_MSAD"/>
</dbReference>
<dbReference type="PANTHER" id="PTHR38460:SF1">
    <property type="entry name" value="TAUTOMERASE YOLI-RELATED"/>
    <property type="match status" value="1"/>
</dbReference>
<evidence type="ECO:0000313" key="1">
    <source>
        <dbReference type="EMBL" id="MBE9028650.1"/>
    </source>
</evidence>
<name>A0A928VHX0_9CYAN</name>